<reference evidence="3 4" key="1">
    <citation type="submission" date="2011-08" db="EMBL/GenBank/DDBJ databases">
        <title>The Genome Sequence of Alistipes indistinctus YIT 12060.</title>
        <authorList>
            <consortium name="The Broad Institute Genome Sequencing Platform"/>
            <person name="Earl A."/>
            <person name="Ward D."/>
            <person name="Feldgarden M."/>
            <person name="Gevers D."/>
            <person name="Morotomi M."/>
            <person name="Young S.K."/>
            <person name="Zeng Q."/>
            <person name="Gargeya S."/>
            <person name="Fitzgerald M."/>
            <person name="Haas B."/>
            <person name="Abouelleil A."/>
            <person name="Alvarado L."/>
            <person name="Arachchi H.M."/>
            <person name="Berlin A."/>
            <person name="Brown A."/>
            <person name="Chapman S.B."/>
            <person name="Chen Z."/>
            <person name="Dunbar C."/>
            <person name="Freedman E."/>
            <person name="Gearin G."/>
            <person name="Gellesch M."/>
            <person name="Goldberg J."/>
            <person name="Griggs A."/>
            <person name="Gujja S."/>
            <person name="Heiman D."/>
            <person name="Howarth C."/>
            <person name="Larson L."/>
            <person name="Lui A."/>
            <person name="MacDonald P.J.P."/>
            <person name="Montmayeur A."/>
            <person name="Murphy C."/>
            <person name="Neiman D."/>
            <person name="Pearson M."/>
            <person name="Priest M."/>
            <person name="Roberts A."/>
            <person name="Saif S."/>
            <person name="Shea T."/>
            <person name="Shenoy N."/>
            <person name="Sisk P."/>
            <person name="Stolte C."/>
            <person name="Sykes S."/>
            <person name="Wortman J."/>
            <person name="Nusbaum C."/>
            <person name="Birren B."/>
        </authorList>
    </citation>
    <scope>NUCLEOTIDE SEQUENCE [LARGE SCALE GENOMIC DNA]</scope>
    <source>
        <strain evidence="3 4">YIT 12060</strain>
    </source>
</reference>
<feature type="chain" id="PRO_5003477838" description="DUF5689 domain-containing protein" evidence="1">
    <location>
        <begin position="32"/>
        <end position="285"/>
    </location>
</feature>
<dbReference type="OrthoDB" id="1492759at2"/>
<dbReference type="InterPro" id="IPR043744">
    <property type="entry name" value="DUF5689"/>
</dbReference>
<organism evidence="3 4">
    <name type="scientific">Alistipes indistinctus YIT 12060</name>
    <dbReference type="NCBI Taxonomy" id="742725"/>
    <lineage>
        <taxon>Bacteria</taxon>
        <taxon>Pseudomonadati</taxon>
        <taxon>Bacteroidota</taxon>
        <taxon>Bacteroidia</taxon>
        <taxon>Bacteroidales</taxon>
        <taxon>Rikenellaceae</taxon>
        <taxon>Alistipes</taxon>
    </lineage>
</organism>
<comment type="caution">
    <text evidence="3">The sequence shown here is derived from an EMBL/GenBank/DDBJ whole genome shotgun (WGS) entry which is preliminary data.</text>
</comment>
<evidence type="ECO:0000259" key="2">
    <source>
        <dbReference type="Pfam" id="PF18942"/>
    </source>
</evidence>
<keyword evidence="1" id="KW-0732">Signal</keyword>
<keyword evidence="4" id="KW-1185">Reference proteome</keyword>
<feature type="domain" description="DUF5689" evidence="2">
    <location>
        <begin position="55"/>
        <end position="283"/>
    </location>
</feature>
<protein>
    <recommendedName>
        <fullName evidence="2">DUF5689 domain-containing protein</fullName>
    </recommendedName>
</protein>
<feature type="signal peptide" evidence="1">
    <location>
        <begin position="1"/>
        <end position="31"/>
    </location>
</feature>
<dbReference type="Pfam" id="PF18942">
    <property type="entry name" value="DUF5689"/>
    <property type="match status" value="1"/>
</dbReference>
<sequence>MRNCGFHIRFTAGRRFRLLRLAAGAWLLSLAGCFGGCDYDRFDPPEPHPADVPVPTMSIATLRSLYKGDPVSVTGKRSVVVSGNVTTSDREGNFFRSFFIEDETGAVEIRAGLYDLHAVYRLGQQVTVVADSLTLGLTGGVLQLGLASSAYETDYMGHRVVVDRHVFRNERFETVTPRPVTPARLDDEWLGTLVRFDGMRLDGAVDTTWALPASLSPSGTPQNVNLKFRSSPSDSIYVYTSGYANFAGDRVPTAPVSLTGILMQGKVGGRTVYQVKLRDLQDVEQ</sequence>
<dbReference type="EMBL" id="ADLD01000013">
    <property type="protein sequence ID" value="EHB92169.1"/>
    <property type="molecule type" value="Genomic_DNA"/>
</dbReference>
<dbReference type="HOGENOM" id="CLU_975341_0_0_10"/>
<evidence type="ECO:0000256" key="1">
    <source>
        <dbReference type="SAM" id="SignalP"/>
    </source>
</evidence>
<evidence type="ECO:0000313" key="4">
    <source>
        <dbReference type="Proteomes" id="UP000006008"/>
    </source>
</evidence>
<dbReference type="PATRIC" id="fig|742725.3.peg.2286"/>
<accession>G5H9D2</accession>
<dbReference type="Proteomes" id="UP000006008">
    <property type="component" value="Unassembled WGS sequence"/>
</dbReference>
<gene>
    <name evidence="3" type="ORF">HMPREF9450_02218</name>
</gene>
<dbReference type="PROSITE" id="PS51257">
    <property type="entry name" value="PROKAR_LIPOPROTEIN"/>
    <property type="match status" value="1"/>
</dbReference>
<name>G5H9D2_9BACT</name>
<dbReference type="eggNOG" id="COG4085">
    <property type="taxonomic scope" value="Bacteria"/>
</dbReference>
<dbReference type="STRING" id="742725.HMPREF9450_02218"/>
<proteinExistence type="predicted"/>
<evidence type="ECO:0000313" key="3">
    <source>
        <dbReference type="EMBL" id="EHB92169.1"/>
    </source>
</evidence>
<dbReference type="AlphaFoldDB" id="G5H9D2"/>